<proteinExistence type="predicted"/>
<gene>
    <name evidence="1" type="ORF">RFULGI_LOCUS2617</name>
</gene>
<evidence type="ECO:0000313" key="2">
    <source>
        <dbReference type="Proteomes" id="UP000789396"/>
    </source>
</evidence>
<sequence length="181" mass="20612">MLKQVQEHKNSPTLLFCGEEFNEQLAAGRGNLRTIEKYNIIDFGLAENNKPEVLQNKVAEICEKPENYGAKSKGNSPIIWLKNIDKITNPELENELVKIIDPSQNTNLGKQQVEREFYEGKIKIEEIIDLSQFTLVATTSTSNPQLSKKITDKLKPIESIFNKYHWAIFGVSTGMEIIIFL</sequence>
<protein>
    <submittedName>
        <fullName evidence="1">5624_t:CDS:1</fullName>
    </submittedName>
</protein>
<accession>A0A9N8ZQY2</accession>
<evidence type="ECO:0000313" key="1">
    <source>
        <dbReference type="EMBL" id="CAG8504927.1"/>
    </source>
</evidence>
<organism evidence="1 2">
    <name type="scientific">Racocetra fulgida</name>
    <dbReference type="NCBI Taxonomy" id="60492"/>
    <lineage>
        <taxon>Eukaryota</taxon>
        <taxon>Fungi</taxon>
        <taxon>Fungi incertae sedis</taxon>
        <taxon>Mucoromycota</taxon>
        <taxon>Glomeromycotina</taxon>
        <taxon>Glomeromycetes</taxon>
        <taxon>Diversisporales</taxon>
        <taxon>Gigasporaceae</taxon>
        <taxon>Racocetra</taxon>
    </lineage>
</organism>
<dbReference type="OrthoDB" id="2440327at2759"/>
<keyword evidence="2" id="KW-1185">Reference proteome</keyword>
<comment type="caution">
    <text evidence="1">The sequence shown here is derived from an EMBL/GenBank/DDBJ whole genome shotgun (WGS) entry which is preliminary data.</text>
</comment>
<name>A0A9N8ZQY2_9GLOM</name>
<dbReference type="AlphaFoldDB" id="A0A9N8ZQY2"/>
<dbReference type="Proteomes" id="UP000789396">
    <property type="component" value="Unassembled WGS sequence"/>
</dbReference>
<dbReference type="EMBL" id="CAJVPZ010002022">
    <property type="protein sequence ID" value="CAG8504927.1"/>
    <property type="molecule type" value="Genomic_DNA"/>
</dbReference>
<reference evidence="1" key="1">
    <citation type="submission" date="2021-06" db="EMBL/GenBank/DDBJ databases">
        <authorList>
            <person name="Kallberg Y."/>
            <person name="Tangrot J."/>
            <person name="Rosling A."/>
        </authorList>
    </citation>
    <scope>NUCLEOTIDE SEQUENCE</scope>
    <source>
        <strain evidence="1">IN212</strain>
    </source>
</reference>